<dbReference type="OrthoDB" id="5852969at2759"/>
<evidence type="ECO:0000256" key="1">
    <source>
        <dbReference type="SAM" id="Phobius"/>
    </source>
</evidence>
<organism evidence="2 3">
    <name type="scientific">Caenorhabditis nigoni</name>
    <dbReference type="NCBI Taxonomy" id="1611254"/>
    <lineage>
        <taxon>Eukaryota</taxon>
        <taxon>Metazoa</taxon>
        <taxon>Ecdysozoa</taxon>
        <taxon>Nematoda</taxon>
        <taxon>Chromadorea</taxon>
        <taxon>Rhabditida</taxon>
        <taxon>Rhabditina</taxon>
        <taxon>Rhabditomorpha</taxon>
        <taxon>Rhabditoidea</taxon>
        <taxon>Rhabditidae</taxon>
        <taxon>Peloderinae</taxon>
        <taxon>Caenorhabditis</taxon>
    </lineage>
</organism>
<sequence length="230" mass="27675">MTILRKRPHHKTPQTTPVITFSASPGTLYFVTLYFVSHCLILYSFRVYDYFPNIIFVVADGNHVLRPRRPIETRILLCFLFSKEMNQDYLPTIYLSRQEEHVLTYGVYYQIQVSSGVSFLDFKELQYDRRQAACMIDAMMDQLQNCHLTVDYKITLSRRVAIARRRWFAEYNMNFEDTELRDLLRYACRVHDWSADLGNLFETNARMIRQRMSRIRELHFNRRQRELCLE</sequence>
<name>A0A2G5SU98_9PELO</name>
<gene>
    <name evidence="2" type="primary">Cni-Y23B4A.1</name>
    <name evidence="2" type="synonym">Cnig_chr_X.g24402</name>
    <name evidence="2" type="ORF">B9Z55_024402</name>
</gene>
<dbReference type="Proteomes" id="UP000230233">
    <property type="component" value="Chromosome X"/>
</dbReference>
<proteinExistence type="predicted"/>
<comment type="caution">
    <text evidence="2">The sequence shown here is derived from an EMBL/GenBank/DDBJ whole genome shotgun (WGS) entry which is preliminary data.</text>
</comment>
<accession>A0A2G5SU98</accession>
<keyword evidence="1" id="KW-1133">Transmembrane helix</keyword>
<dbReference type="AlphaFoldDB" id="A0A2G5SU98"/>
<feature type="transmembrane region" description="Helical" evidence="1">
    <location>
        <begin position="27"/>
        <end position="45"/>
    </location>
</feature>
<evidence type="ECO:0000313" key="2">
    <source>
        <dbReference type="EMBL" id="PIC18552.1"/>
    </source>
</evidence>
<reference evidence="3" key="1">
    <citation type="submission" date="2017-10" db="EMBL/GenBank/DDBJ databases">
        <title>Rapid genome shrinkage in a self-fertile nematode reveals novel sperm competition proteins.</title>
        <authorList>
            <person name="Yin D."/>
            <person name="Schwarz E.M."/>
            <person name="Thomas C.G."/>
            <person name="Felde R.L."/>
            <person name="Korf I.F."/>
            <person name="Cutter A.D."/>
            <person name="Schartner C.M."/>
            <person name="Ralston E.J."/>
            <person name="Meyer B.J."/>
            <person name="Haag E.S."/>
        </authorList>
    </citation>
    <scope>NUCLEOTIDE SEQUENCE [LARGE SCALE GENOMIC DNA]</scope>
    <source>
        <strain evidence="3">JU1422</strain>
    </source>
</reference>
<keyword evidence="1" id="KW-0812">Transmembrane</keyword>
<evidence type="ECO:0000313" key="3">
    <source>
        <dbReference type="Proteomes" id="UP000230233"/>
    </source>
</evidence>
<keyword evidence="3" id="KW-1185">Reference proteome</keyword>
<protein>
    <submittedName>
        <fullName evidence="2">Uncharacterized protein</fullName>
    </submittedName>
</protein>
<keyword evidence="1" id="KW-0472">Membrane</keyword>
<dbReference type="EMBL" id="PDUG01000006">
    <property type="protein sequence ID" value="PIC18552.1"/>
    <property type="molecule type" value="Genomic_DNA"/>
</dbReference>